<dbReference type="Proteomes" id="UP001189429">
    <property type="component" value="Unassembled WGS sequence"/>
</dbReference>
<comment type="caution">
    <text evidence="2">The sequence shown here is derived from an EMBL/GenBank/DDBJ whole genome shotgun (WGS) entry which is preliminary data.</text>
</comment>
<feature type="region of interest" description="Disordered" evidence="1">
    <location>
        <begin position="96"/>
        <end position="122"/>
    </location>
</feature>
<accession>A0ABN9XVP6</accession>
<evidence type="ECO:0000313" key="3">
    <source>
        <dbReference type="Proteomes" id="UP001189429"/>
    </source>
</evidence>
<organism evidence="2 3">
    <name type="scientific">Prorocentrum cordatum</name>
    <dbReference type="NCBI Taxonomy" id="2364126"/>
    <lineage>
        <taxon>Eukaryota</taxon>
        <taxon>Sar</taxon>
        <taxon>Alveolata</taxon>
        <taxon>Dinophyceae</taxon>
        <taxon>Prorocentrales</taxon>
        <taxon>Prorocentraceae</taxon>
        <taxon>Prorocentrum</taxon>
    </lineage>
</organism>
<gene>
    <name evidence="2" type="ORF">PCOR1329_LOCUS79234</name>
</gene>
<proteinExistence type="predicted"/>
<dbReference type="EMBL" id="CAUYUJ010021104">
    <property type="protein sequence ID" value="CAK0902726.1"/>
    <property type="molecule type" value="Genomic_DNA"/>
</dbReference>
<reference evidence="2" key="1">
    <citation type="submission" date="2023-10" db="EMBL/GenBank/DDBJ databases">
        <authorList>
            <person name="Chen Y."/>
            <person name="Shah S."/>
            <person name="Dougan E. K."/>
            <person name="Thang M."/>
            <person name="Chan C."/>
        </authorList>
    </citation>
    <scope>NUCLEOTIDE SEQUENCE [LARGE SCALE GENOMIC DNA]</scope>
</reference>
<sequence>MHRWQPRCACPGLAEPCSGAEVRSKTGSRAQAGGRVPVFEEAAGPALLQPKPAVERGREAIASRAERAAIAALARCLLSAAAVRVAAVSTRYAASSFGPRTAQVDDRPPPSLTEATDQAHGPPGALDAFGDLADAPRLTITPPNVTRRHRLVHDATGDLAADAASGATLFDTITQLAKSADARAQKTKQAVVEAAVEIARKPVEVLRVGVPVIAARAREATDAFSQGMGESIQLLEEGDVAGALKAATIAIARLQKASHISDEGTSAAVSRSVGFLMVFVLLGLAWGLEFLLSRKSVPEQEADPAEKGNMRQKPFFHALRCPLALPPDLYTYTSRRLQHLGLCLVTDHVLVSPCVRAAPAQNC</sequence>
<protein>
    <submittedName>
        <fullName evidence="2">Uncharacterized protein</fullName>
    </submittedName>
</protein>
<keyword evidence="3" id="KW-1185">Reference proteome</keyword>
<evidence type="ECO:0000313" key="2">
    <source>
        <dbReference type="EMBL" id="CAK0902726.1"/>
    </source>
</evidence>
<name>A0ABN9XVP6_9DINO</name>
<evidence type="ECO:0000256" key="1">
    <source>
        <dbReference type="SAM" id="MobiDB-lite"/>
    </source>
</evidence>